<dbReference type="Proteomes" id="UP001500782">
    <property type="component" value="Unassembled WGS sequence"/>
</dbReference>
<evidence type="ECO:0000256" key="1">
    <source>
        <dbReference type="ARBA" id="ARBA00006272"/>
    </source>
</evidence>
<reference evidence="8" key="1">
    <citation type="journal article" date="2019" name="Int. J. Syst. Evol. Microbiol.">
        <title>The Global Catalogue of Microorganisms (GCM) 10K type strain sequencing project: providing services to taxonomists for standard genome sequencing and annotation.</title>
        <authorList>
            <consortium name="The Broad Institute Genomics Platform"/>
            <consortium name="The Broad Institute Genome Sequencing Center for Infectious Disease"/>
            <person name="Wu L."/>
            <person name="Ma J."/>
        </authorList>
    </citation>
    <scope>NUCLEOTIDE SEQUENCE [LARGE SCALE GENOMIC DNA]</scope>
    <source>
        <strain evidence="8">JCM 9731</strain>
    </source>
</reference>
<dbReference type="InterPro" id="IPR051464">
    <property type="entry name" value="Peptidase_M42_aminopept"/>
</dbReference>
<evidence type="ECO:0000256" key="2">
    <source>
        <dbReference type="ARBA" id="ARBA00022438"/>
    </source>
</evidence>
<dbReference type="InterPro" id="IPR023367">
    <property type="entry name" value="Peptidase_M42_dom2"/>
</dbReference>
<keyword evidence="2" id="KW-0031">Aminopeptidase</keyword>
<dbReference type="PANTHER" id="PTHR32481:SF0">
    <property type="entry name" value="AMINOPEPTIDASE YPDE-RELATED"/>
    <property type="match status" value="1"/>
</dbReference>
<keyword evidence="8" id="KW-1185">Reference proteome</keyword>
<proteinExistence type="inferred from homology"/>
<organism evidence="7 8">
    <name type="scientific">Bacillus carboniphilus</name>
    <dbReference type="NCBI Taxonomy" id="86663"/>
    <lineage>
        <taxon>Bacteria</taxon>
        <taxon>Bacillati</taxon>
        <taxon>Bacillota</taxon>
        <taxon>Bacilli</taxon>
        <taxon>Bacillales</taxon>
        <taxon>Bacillaceae</taxon>
        <taxon>Bacillus</taxon>
    </lineage>
</organism>
<dbReference type="SUPFAM" id="SSF101821">
    <property type="entry name" value="Aminopeptidase/glucanase lid domain"/>
    <property type="match status" value="1"/>
</dbReference>
<dbReference type="PIRSF" id="PIRSF001123">
    <property type="entry name" value="PepA_GA"/>
    <property type="match status" value="1"/>
</dbReference>
<dbReference type="Pfam" id="PF05343">
    <property type="entry name" value="Peptidase_M42"/>
    <property type="match status" value="1"/>
</dbReference>
<keyword evidence="3" id="KW-0645">Protease</keyword>
<dbReference type="Gene3D" id="2.40.30.40">
    <property type="entry name" value="Peptidase M42, domain 2"/>
    <property type="match status" value="1"/>
</dbReference>
<evidence type="ECO:0000256" key="6">
    <source>
        <dbReference type="PIRNR" id="PIRNR001123"/>
    </source>
</evidence>
<comment type="caution">
    <text evidence="7">The sequence shown here is derived from an EMBL/GenBank/DDBJ whole genome shotgun (WGS) entry which is preliminary data.</text>
</comment>
<evidence type="ECO:0000313" key="8">
    <source>
        <dbReference type="Proteomes" id="UP001500782"/>
    </source>
</evidence>
<sequence>MFKENFFNSLKEAAAISGGPGREQNVVRHFVELITPYADNVEVDHMGNIYAYLEGQKPGPTVMVSTHSDEIGCMVSAIDEKGFLRMERTGGMIESLLVGRKVSVNGHFGVIGVKAGHLQTAEEQTKVQKIENLYVDVGVSSREEVLEMGINIGDSITYISDLDRFTNQDLICGKAIDNRSCCVLLVELFKQLQDKDFSGTLVGLIAVQEEVGLRGATIASYKINPDYALVLDTIACADTPDGNYYPIALGKGPVLPLLSGGGVRGNIMAPQMKELITSFAHKLNIPYQLSVITKGTSDLSAVHLVKEGILGGAMTFPRRYSHSPVEMAHLSDFENGFRLLESLIRNSDSWGSLDFI</sequence>
<evidence type="ECO:0000256" key="5">
    <source>
        <dbReference type="ARBA" id="ARBA00022801"/>
    </source>
</evidence>
<evidence type="ECO:0000256" key="3">
    <source>
        <dbReference type="ARBA" id="ARBA00022670"/>
    </source>
</evidence>
<accession>A0ABN0VQ66</accession>
<dbReference type="EMBL" id="BAAADJ010000002">
    <property type="protein sequence ID" value="GAA0314503.1"/>
    <property type="molecule type" value="Genomic_DNA"/>
</dbReference>
<name>A0ABN0VQ66_9BACI</name>
<keyword evidence="5" id="KW-0378">Hydrolase</keyword>
<protein>
    <submittedName>
        <fullName evidence="7">M42 family metallopeptidase</fullName>
    </submittedName>
</protein>
<keyword evidence="4" id="KW-0479">Metal-binding</keyword>
<evidence type="ECO:0000313" key="7">
    <source>
        <dbReference type="EMBL" id="GAA0314503.1"/>
    </source>
</evidence>
<dbReference type="InterPro" id="IPR008007">
    <property type="entry name" value="Peptidase_M42"/>
</dbReference>
<dbReference type="SUPFAM" id="SSF53187">
    <property type="entry name" value="Zn-dependent exopeptidases"/>
    <property type="match status" value="1"/>
</dbReference>
<gene>
    <name evidence="7" type="ORF">GCM10008967_01270</name>
</gene>
<dbReference type="RefSeq" id="WP_343795410.1">
    <property type="nucleotide sequence ID" value="NZ_BAAADJ010000002.1"/>
</dbReference>
<evidence type="ECO:0000256" key="4">
    <source>
        <dbReference type="ARBA" id="ARBA00022723"/>
    </source>
</evidence>
<dbReference type="Gene3D" id="3.40.630.10">
    <property type="entry name" value="Zn peptidases"/>
    <property type="match status" value="1"/>
</dbReference>
<dbReference type="PANTHER" id="PTHR32481">
    <property type="entry name" value="AMINOPEPTIDASE"/>
    <property type="match status" value="1"/>
</dbReference>
<comment type="similarity">
    <text evidence="1 6">Belongs to the peptidase M42 family.</text>
</comment>